<evidence type="ECO:0000313" key="1">
    <source>
        <dbReference type="EMBL" id="KNE99485.1"/>
    </source>
</evidence>
<dbReference type="EMBL" id="AJIL01000045">
    <property type="protein sequence ID" value="KNE99485.1"/>
    <property type="molecule type" value="Genomic_DNA"/>
</dbReference>
<dbReference type="SUPFAM" id="SSF52047">
    <property type="entry name" value="RNI-like"/>
    <property type="match status" value="1"/>
</dbReference>
<dbReference type="Proteomes" id="UP000054564">
    <property type="component" value="Unassembled WGS sequence"/>
</dbReference>
<organism evidence="1 2">
    <name type="scientific">Puccinia striiformis f. sp. tritici PST-78</name>
    <dbReference type="NCBI Taxonomy" id="1165861"/>
    <lineage>
        <taxon>Eukaryota</taxon>
        <taxon>Fungi</taxon>
        <taxon>Dikarya</taxon>
        <taxon>Basidiomycota</taxon>
        <taxon>Pucciniomycotina</taxon>
        <taxon>Pucciniomycetes</taxon>
        <taxon>Pucciniales</taxon>
        <taxon>Pucciniaceae</taxon>
        <taxon>Puccinia</taxon>
    </lineage>
</organism>
<comment type="caution">
    <text evidence="1">The sequence shown here is derived from an EMBL/GenBank/DDBJ whole genome shotgun (WGS) entry which is preliminary data.</text>
</comment>
<proteinExistence type="predicted"/>
<evidence type="ECO:0000313" key="2">
    <source>
        <dbReference type="Proteomes" id="UP000054564"/>
    </source>
</evidence>
<accession>A0A0L0VJP8</accession>
<evidence type="ECO:0008006" key="3">
    <source>
        <dbReference type="Google" id="ProtNLM"/>
    </source>
</evidence>
<reference evidence="2" key="1">
    <citation type="submission" date="2014-03" db="EMBL/GenBank/DDBJ databases">
        <title>The Genome Sequence of Puccinia striiformis f. sp. tritici PST-78.</title>
        <authorList>
            <consortium name="The Broad Institute Genome Sequencing Platform"/>
            <person name="Cuomo C."/>
            <person name="Hulbert S."/>
            <person name="Chen X."/>
            <person name="Walker B."/>
            <person name="Young S.K."/>
            <person name="Zeng Q."/>
            <person name="Gargeya S."/>
            <person name="Fitzgerald M."/>
            <person name="Haas B."/>
            <person name="Abouelleil A."/>
            <person name="Alvarado L."/>
            <person name="Arachchi H.M."/>
            <person name="Berlin A.M."/>
            <person name="Chapman S.B."/>
            <person name="Goldberg J."/>
            <person name="Griggs A."/>
            <person name="Gujja S."/>
            <person name="Hansen M."/>
            <person name="Howarth C."/>
            <person name="Imamovic A."/>
            <person name="Larimer J."/>
            <person name="McCowan C."/>
            <person name="Montmayeur A."/>
            <person name="Murphy C."/>
            <person name="Neiman D."/>
            <person name="Pearson M."/>
            <person name="Priest M."/>
            <person name="Roberts A."/>
            <person name="Saif S."/>
            <person name="Shea T."/>
            <person name="Sisk P."/>
            <person name="Sykes S."/>
            <person name="Wortman J."/>
            <person name="Nusbaum C."/>
            <person name="Birren B."/>
        </authorList>
    </citation>
    <scope>NUCLEOTIDE SEQUENCE [LARGE SCALE GENOMIC DNA]</scope>
    <source>
        <strain evidence="2">race PST-78</strain>
    </source>
</reference>
<protein>
    <recommendedName>
        <fullName evidence="3">F-box domain-containing protein</fullName>
    </recommendedName>
</protein>
<dbReference type="OrthoDB" id="2505334at2759"/>
<sequence>MHCISNEISRSSLPFSDVRPRCRVLRVCSFWTWGALPRINRDMVTPMLEGLIELFYETIVELDLGFINYLSLPTSTIKAIRRITNLQILRLGFDSQPESGESPDDDRTIIHHHGLDCFCSMLDAAPRLKCLDIGGIHSSDLPEISESDLDHIQLENITHLVIESSAPVHRIINIAIRLKSSLAMLSISSHSWDDYRDLLPIFEPLEDQLEGLSTESAKVLNPIAHLKFAALRLLRITHCDGWLSDFLQLDMLSYASIEVLVLGGYYLVEQKADNPACLVDTFAKFPALRRLVFDRVESGLTAPEIYLRACQEQQVEILYRAHQDLPELMKL</sequence>
<name>A0A0L0VJP8_9BASI</name>
<dbReference type="AlphaFoldDB" id="A0A0L0VJP8"/>
<gene>
    <name evidence="1" type="ORF">PSTG_07203</name>
</gene>
<keyword evidence="2" id="KW-1185">Reference proteome</keyword>